<dbReference type="Gene3D" id="3.40.1010.10">
    <property type="entry name" value="Cobalt-precorrin-4 Transmethylase, Domain 1"/>
    <property type="match status" value="1"/>
</dbReference>
<reference evidence="7" key="1">
    <citation type="submission" date="2023-02" db="EMBL/GenBank/DDBJ databases">
        <title>Pan-genomic study of Fusobacterium nucleatum reveals the distribution of pathogenic genes and functional clusters at subspecies and strain levels.</title>
        <authorList>
            <person name="Feng Q."/>
            <person name="Sun T."/>
        </authorList>
    </citation>
    <scope>NUCLEOTIDE SEQUENCE</scope>
    <source>
        <strain evidence="7">FNV</strain>
    </source>
</reference>
<dbReference type="Gene3D" id="3.30.950.10">
    <property type="entry name" value="Methyltransferase, Cobalt-precorrin-4 Transmethylase, Domain 2"/>
    <property type="match status" value="1"/>
</dbReference>
<dbReference type="GO" id="GO:0032259">
    <property type="term" value="P:methylation"/>
    <property type="evidence" value="ECO:0007669"/>
    <property type="project" value="UniProtKB-KW"/>
</dbReference>
<dbReference type="PANTHER" id="PTHR47036">
    <property type="entry name" value="COBALT-FACTOR III C(17)-METHYLTRANSFERASE-RELATED"/>
    <property type="match status" value="1"/>
</dbReference>
<sequence length="257" mass="28565">MNNGKIYVVGIGPGNMEDISIRAYNILKNVNVIAGYTTYVDLVKDEFLDKEFLVSGMKREIERCKEVLELAKEGENIALISSGDAGIYGMAGIMLEVAMGSGIEVEVVPGITSTVAGAALVGAPLMHDQAIISLSDLLTDWEIIKKRVECASQGDFIISFYNPKSKGRVKQIVEAREIMLKYKLPTTPVALLRRIGRKEENYTLTTLEDFLNYEIDMFTIVLVGNSNTFIKDGKMITPRGYEKKVTGKNSKRLERRI</sequence>
<evidence type="ECO:0000259" key="6">
    <source>
        <dbReference type="Pfam" id="PF00590"/>
    </source>
</evidence>
<dbReference type="CDD" id="cd11646">
    <property type="entry name" value="Precorrin_3B_C17_MT"/>
    <property type="match status" value="1"/>
</dbReference>
<dbReference type="Proteomes" id="UP001214996">
    <property type="component" value="Chromosome"/>
</dbReference>
<evidence type="ECO:0000256" key="1">
    <source>
        <dbReference type="ARBA" id="ARBA00004953"/>
    </source>
</evidence>
<evidence type="ECO:0000256" key="5">
    <source>
        <dbReference type="ARBA" id="ARBA00022691"/>
    </source>
</evidence>
<gene>
    <name evidence="7" type="primary">cobJ</name>
    <name evidence="7" type="ORF">PSR69_05285</name>
</gene>
<dbReference type="GO" id="GO:0030789">
    <property type="term" value="F:precorrin-3B C17-methyltransferase activity"/>
    <property type="evidence" value="ECO:0007669"/>
    <property type="project" value="UniProtKB-EC"/>
</dbReference>
<name>A0AAX3M8Y7_FUSNU</name>
<dbReference type="SUPFAM" id="SSF53790">
    <property type="entry name" value="Tetrapyrrole methylase"/>
    <property type="match status" value="1"/>
</dbReference>
<evidence type="ECO:0000256" key="4">
    <source>
        <dbReference type="ARBA" id="ARBA00022679"/>
    </source>
</evidence>
<dbReference type="InterPro" id="IPR006363">
    <property type="entry name" value="Cbl_synth_CobJ/CibH_dom"/>
</dbReference>
<evidence type="ECO:0000313" key="8">
    <source>
        <dbReference type="Proteomes" id="UP001214996"/>
    </source>
</evidence>
<dbReference type="Pfam" id="PF00590">
    <property type="entry name" value="TP_methylase"/>
    <property type="match status" value="1"/>
</dbReference>
<dbReference type="InterPro" id="IPR014777">
    <property type="entry name" value="4pyrrole_Mease_sub1"/>
</dbReference>
<evidence type="ECO:0000313" key="7">
    <source>
        <dbReference type="EMBL" id="WDA43090.1"/>
    </source>
</evidence>
<dbReference type="NCBIfam" id="TIGR01466">
    <property type="entry name" value="cobJ_cbiH"/>
    <property type="match status" value="1"/>
</dbReference>
<dbReference type="EMBL" id="CP117525">
    <property type="protein sequence ID" value="WDA43090.1"/>
    <property type="molecule type" value="Genomic_DNA"/>
</dbReference>
<keyword evidence="4 7" id="KW-0808">Transferase</keyword>
<dbReference type="EC" id="2.1.1.131" evidence="7"/>
<dbReference type="InterPro" id="IPR035996">
    <property type="entry name" value="4pyrrol_Methylase_sf"/>
</dbReference>
<feature type="domain" description="Tetrapyrrole methylase" evidence="6">
    <location>
        <begin position="5"/>
        <end position="209"/>
    </location>
</feature>
<dbReference type="InterPro" id="IPR000878">
    <property type="entry name" value="4pyrrol_Mease"/>
</dbReference>
<evidence type="ECO:0000256" key="3">
    <source>
        <dbReference type="ARBA" id="ARBA00022603"/>
    </source>
</evidence>
<dbReference type="GO" id="GO:0009236">
    <property type="term" value="P:cobalamin biosynthetic process"/>
    <property type="evidence" value="ECO:0007669"/>
    <property type="project" value="UniProtKB-KW"/>
</dbReference>
<dbReference type="InterPro" id="IPR014776">
    <property type="entry name" value="4pyrrole_Mease_sub2"/>
</dbReference>
<accession>A0AAX3M8Y7</accession>
<evidence type="ECO:0000256" key="2">
    <source>
        <dbReference type="ARBA" id="ARBA00022573"/>
    </source>
</evidence>
<dbReference type="RefSeq" id="WP_273832726.1">
    <property type="nucleotide sequence ID" value="NZ_CP117525.1"/>
</dbReference>
<keyword evidence="5" id="KW-0949">S-adenosyl-L-methionine</keyword>
<dbReference type="PANTHER" id="PTHR47036:SF1">
    <property type="entry name" value="COBALT-FACTOR III C(17)-METHYLTRANSFERASE-RELATED"/>
    <property type="match status" value="1"/>
</dbReference>
<dbReference type="InterPro" id="IPR051810">
    <property type="entry name" value="Precorrin_MeTrfase"/>
</dbReference>
<keyword evidence="3 7" id="KW-0489">Methyltransferase</keyword>
<keyword evidence="2" id="KW-0169">Cobalamin biosynthesis</keyword>
<protein>
    <submittedName>
        <fullName evidence="7">Precorrin-3B C(17)-methyltransferase</fullName>
        <ecNumber evidence="7">2.1.1.131</ecNumber>
    </submittedName>
</protein>
<proteinExistence type="predicted"/>
<dbReference type="AlphaFoldDB" id="A0AAX3M8Y7"/>
<comment type="pathway">
    <text evidence="1">Cofactor biosynthesis; adenosylcobalamin biosynthesis.</text>
</comment>
<organism evidence="7 8">
    <name type="scientific">Fusobacterium nucleatum</name>
    <dbReference type="NCBI Taxonomy" id="851"/>
    <lineage>
        <taxon>Bacteria</taxon>
        <taxon>Fusobacteriati</taxon>
        <taxon>Fusobacteriota</taxon>
        <taxon>Fusobacteriia</taxon>
        <taxon>Fusobacteriales</taxon>
        <taxon>Fusobacteriaceae</taxon>
        <taxon>Fusobacterium</taxon>
    </lineage>
</organism>